<evidence type="ECO:0000256" key="1">
    <source>
        <dbReference type="ARBA" id="ARBA00004308"/>
    </source>
</evidence>
<feature type="domain" description="Peptidase S24/S26A/S26B/S26C" evidence="2">
    <location>
        <begin position="2"/>
        <end position="67"/>
    </location>
</feature>
<reference evidence="3 4" key="1">
    <citation type="submission" date="2017-09" db="EMBL/GenBank/DDBJ databases">
        <title>Depth-based differentiation of microbial function through sediment-hosted aquifers and enrichment of novel symbionts in the deep terrestrial subsurface.</title>
        <authorList>
            <person name="Probst A.J."/>
            <person name="Ladd B."/>
            <person name="Jarett J.K."/>
            <person name="Geller-Mcgrath D.E."/>
            <person name="Sieber C.M."/>
            <person name="Emerson J.B."/>
            <person name="Anantharaman K."/>
            <person name="Thomas B.C."/>
            <person name="Malmstrom R."/>
            <person name="Stieglmeier M."/>
            <person name="Klingl A."/>
            <person name="Woyke T."/>
            <person name="Ryan C.M."/>
            <person name="Banfield J.F."/>
        </authorList>
    </citation>
    <scope>NUCLEOTIDE SEQUENCE [LARGE SCALE GENOMIC DNA]</scope>
    <source>
        <strain evidence="3">CG10_big_fil_rev_8_21_14_0_10_46_23</strain>
    </source>
</reference>
<name>A0A2H0R5N6_9BACT</name>
<comment type="caution">
    <text evidence="3">The sequence shown here is derived from an EMBL/GenBank/DDBJ whole genome shotgun (WGS) entry which is preliminary data.</text>
</comment>
<dbReference type="GO" id="GO:0012505">
    <property type="term" value="C:endomembrane system"/>
    <property type="evidence" value="ECO:0007669"/>
    <property type="project" value="UniProtKB-SubCell"/>
</dbReference>
<dbReference type="InterPro" id="IPR015927">
    <property type="entry name" value="Peptidase_S24_S26A/B/C"/>
</dbReference>
<organism evidence="3 4">
    <name type="scientific">Candidatus Yanofskybacteria bacterium CG10_big_fil_rev_8_21_14_0_10_46_23</name>
    <dbReference type="NCBI Taxonomy" id="1975098"/>
    <lineage>
        <taxon>Bacteria</taxon>
        <taxon>Candidatus Yanofskyibacteriota</taxon>
    </lineage>
</organism>
<comment type="subcellular location">
    <subcellularLocation>
        <location evidence="1">Endomembrane system</location>
    </subcellularLocation>
</comment>
<dbReference type="InterPro" id="IPR036286">
    <property type="entry name" value="LexA/Signal_pep-like_sf"/>
</dbReference>
<proteinExistence type="predicted"/>
<dbReference type="AlphaFoldDB" id="A0A2H0R5N6"/>
<dbReference type="EMBL" id="PCXO01000007">
    <property type="protein sequence ID" value="PIR41344.1"/>
    <property type="molecule type" value="Genomic_DNA"/>
</dbReference>
<gene>
    <name evidence="3" type="ORF">COV31_01820</name>
</gene>
<dbReference type="InterPro" id="IPR019533">
    <property type="entry name" value="Peptidase_S26"/>
</dbReference>
<dbReference type="GO" id="GO:0006465">
    <property type="term" value="P:signal peptide processing"/>
    <property type="evidence" value="ECO:0007669"/>
    <property type="project" value="InterPro"/>
</dbReference>
<dbReference type="Pfam" id="PF00717">
    <property type="entry name" value="Peptidase_S24"/>
    <property type="match status" value="1"/>
</dbReference>
<dbReference type="CDD" id="cd06530">
    <property type="entry name" value="S26_SPase_I"/>
    <property type="match status" value="1"/>
</dbReference>
<dbReference type="GO" id="GO:0004252">
    <property type="term" value="F:serine-type endopeptidase activity"/>
    <property type="evidence" value="ECO:0007669"/>
    <property type="project" value="InterPro"/>
</dbReference>
<accession>A0A2H0R5N6</accession>
<evidence type="ECO:0000259" key="2">
    <source>
        <dbReference type="Pfam" id="PF00717"/>
    </source>
</evidence>
<dbReference type="Gene3D" id="2.10.109.10">
    <property type="entry name" value="Umud Fragment, subunit A"/>
    <property type="match status" value="1"/>
</dbReference>
<evidence type="ECO:0000313" key="4">
    <source>
        <dbReference type="Proteomes" id="UP000230232"/>
    </source>
</evidence>
<dbReference type="SUPFAM" id="SSF51306">
    <property type="entry name" value="LexA/Signal peptidase"/>
    <property type="match status" value="1"/>
</dbReference>
<evidence type="ECO:0000313" key="3">
    <source>
        <dbReference type="EMBL" id="PIR41344.1"/>
    </source>
</evidence>
<sequence>MIYRVKGKSMEPLYKEGSLLVAVKTAPLVGKDILLRDPREKSRILLKRLVKMDSEGMFVEGLNRGMSTDSKEFGKVSKENYVARVLFRLW</sequence>
<protein>
    <recommendedName>
        <fullName evidence="2">Peptidase S24/S26A/S26B/S26C domain-containing protein</fullName>
    </recommendedName>
</protein>
<dbReference type="Proteomes" id="UP000230232">
    <property type="component" value="Unassembled WGS sequence"/>
</dbReference>